<proteinExistence type="predicted"/>
<accession>R0KVN7</accession>
<dbReference type="EMBL" id="KB908919">
    <property type="protein sequence ID" value="EOB14941.1"/>
    <property type="molecule type" value="Genomic_DNA"/>
</dbReference>
<sequence length="185" mass="22124">MNVDFNLLKNYINRLETLEKLFLLYSKEKHEKLTLLLIKNKYKKILKGREYTKEYDEKYFKKKTIKIKNKIKKINNGFTKGDDDYKNILWLIKNKKFIKKYILMGNMKKMIKGIDVIENLNDVNVNDDSLIVCLNCKIQLKFKLLKYHLKSKKHKKLRKGKDKIGKLVGDIKKGEEIIKRIKLGK</sequence>
<gene>
    <name evidence="1" type="ORF">NBO_11g0014</name>
</gene>
<dbReference type="AlphaFoldDB" id="R0KVN7"/>
<organism evidence="1 2">
    <name type="scientific">Nosema bombycis (strain CQ1 / CVCC 102059)</name>
    <name type="common">Microsporidian parasite</name>
    <name type="synonym">Pebrine of silkworm</name>
    <dbReference type="NCBI Taxonomy" id="578461"/>
    <lineage>
        <taxon>Eukaryota</taxon>
        <taxon>Fungi</taxon>
        <taxon>Fungi incertae sedis</taxon>
        <taxon>Microsporidia</taxon>
        <taxon>Nosematidae</taxon>
        <taxon>Nosema</taxon>
    </lineage>
</organism>
<protein>
    <submittedName>
        <fullName evidence="1">Uncharacterized protein</fullName>
    </submittedName>
</protein>
<name>R0KVN7_NOSB1</name>
<evidence type="ECO:0000313" key="2">
    <source>
        <dbReference type="Proteomes" id="UP000016927"/>
    </source>
</evidence>
<keyword evidence="2" id="KW-1185">Reference proteome</keyword>
<evidence type="ECO:0000313" key="1">
    <source>
        <dbReference type="EMBL" id="EOB14941.1"/>
    </source>
</evidence>
<dbReference type="VEuPathDB" id="MicrosporidiaDB:NBO_11g0014"/>
<reference evidence="1 2" key="1">
    <citation type="journal article" date="2013" name="BMC Genomics">
        <title>Comparative genomics of parasitic silkworm microsporidia reveal an association between genome expansion and host adaptation.</title>
        <authorList>
            <person name="Pan G."/>
            <person name="Xu J."/>
            <person name="Li T."/>
            <person name="Xia Q."/>
            <person name="Liu S.L."/>
            <person name="Zhang G."/>
            <person name="Li S."/>
            <person name="Li C."/>
            <person name="Liu H."/>
            <person name="Yang L."/>
            <person name="Liu T."/>
            <person name="Zhang X."/>
            <person name="Wu Z."/>
            <person name="Fan W."/>
            <person name="Dang X."/>
            <person name="Xiang H."/>
            <person name="Tao M."/>
            <person name="Li Y."/>
            <person name="Hu J."/>
            <person name="Li Z."/>
            <person name="Lin L."/>
            <person name="Luo J."/>
            <person name="Geng L."/>
            <person name="Wang L."/>
            <person name="Long M."/>
            <person name="Wan Y."/>
            <person name="He N."/>
            <person name="Zhang Z."/>
            <person name="Lu C."/>
            <person name="Keeling P.J."/>
            <person name="Wang J."/>
            <person name="Xiang Z."/>
            <person name="Zhou Z."/>
        </authorList>
    </citation>
    <scope>NUCLEOTIDE SEQUENCE [LARGE SCALE GENOMIC DNA]</scope>
    <source>
        <strain evidence="2">CQ1 / CVCC 102059</strain>
    </source>
</reference>
<dbReference type="HOGENOM" id="CLU_1461729_0_0_1"/>
<dbReference type="Proteomes" id="UP000016927">
    <property type="component" value="Unassembled WGS sequence"/>
</dbReference>